<dbReference type="RefSeq" id="WP_005063063.1">
    <property type="nucleotide sequence ID" value="NZ_AP022621.1"/>
</dbReference>
<feature type="chain" id="PRO_5043133769" description="Lipoprotein" evidence="1">
    <location>
        <begin position="21"/>
        <end position="170"/>
    </location>
</feature>
<evidence type="ECO:0008006" key="4">
    <source>
        <dbReference type="Google" id="ProtNLM"/>
    </source>
</evidence>
<keyword evidence="1" id="KW-0732">Signal</keyword>
<dbReference type="PROSITE" id="PS51257">
    <property type="entry name" value="PROKAR_LIPOPROTEIN"/>
    <property type="match status" value="1"/>
</dbReference>
<name>A0A0U1B2T6_9MYCO</name>
<dbReference type="Proteomes" id="UP000045782">
    <property type="component" value="Unassembled WGS sequence"/>
</dbReference>
<dbReference type="AlphaFoldDB" id="A0A0U1B2T6"/>
<sequence length="170" mass="18350">MKPLTTIVTMLVLAAATACQGPGTGAAKTTSEDTMQPITLTVTEAARITAGYVSLVSGQEVDPSPDGVEKVGCRTNKESLMSEGPPWKVRRQWWVDHPPRELISGAMSRLESLAAQGFERQPWTRPDPEPLDTKTYHDARGYVVGARAYTTAGGRELFEVTVMSPCANEG</sequence>
<organism evidence="2 3">
    <name type="scientific">Mycobacteroides abscessus</name>
    <dbReference type="NCBI Taxonomy" id="36809"/>
    <lineage>
        <taxon>Bacteria</taxon>
        <taxon>Bacillati</taxon>
        <taxon>Actinomycetota</taxon>
        <taxon>Actinomycetes</taxon>
        <taxon>Mycobacteriales</taxon>
        <taxon>Mycobacteriaceae</taxon>
        <taxon>Mycobacteroides</taxon>
    </lineage>
</organism>
<gene>
    <name evidence="2" type="ORF">ERS075579_04225</name>
</gene>
<feature type="signal peptide" evidence="1">
    <location>
        <begin position="1"/>
        <end position="20"/>
    </location>
</feature>
<protein>
    <recommendedName>
        <fullName evidence="4">Lipoprotein</fullName>
    </recommendedName>
</protein>
<evidence type="ECO:0000256" key="1">
    <source>
        <dbReference type="SAM" id="SignalP"/>
    </source>
</evidence>
<accession>A0A0U1B2T6</accession>
<evidence type="ECO:0000313" key="3">
    <source>
        <dbReference type="Proteomes" id="UP000045782"/>
    </source>
</evidence>
<evidence type="ECO:0000313" key="2">
    <source>
        <dbReference type="EMBL" id="CPV67591.1"/>
    </source>
</evidence>
<dbReference type="EMBL" id="CSWP01000010">
    <property type="protein sequence ID" value="CPV67591.1"/>
    <property type="molecule type" value="Genomic_DNA"/>
</dbReference>
<proteinExistence type="predicted"/>
<reference evidence="2 3" key="1">
    <citation type="submission" date="2015-03" db="EMBL/GenBank/DDBJ databases">
        <authorList>
            <person name="Murphy D."/>
        </authorList>
    </citation>
    <scope>NUCLEOTIDE SEQUENCE [LARGE SCALE GENOMIC DNA]</scope>
    <source>
        <strain evidence="2 3">PAP088</strain>
    </source>
</reference>